<accession>A0A385C305</accession>
<organism evidence="1 2">
    <name type="scientific">Acinetobacter wuhouensis</name>
    <dbReference type="NCBI Taxonomy" id="1879050"/>
    <lineage>
        <taxon>Bacteria</taxon>
        <taxon>Pseudomonadati</taxon>
        <taxon>Pseudomonadota</taxon>
        <taxon>Gammaproteobacteria</taxon>
        <taxon>Moraxellales</taxon>
        <taxon>Moraxellaceae</taxon>
        <taxon>Acinetobacter</taxon>
    </lineage>
</organism>
<dbReference type="AlphaFoldDB" id="A0A385C305"/>
<proteinExistence type="predicted"/>
<keyword evidence="2" id="KW-1185">Reference proteome</keyword>
<evidence type="ECO:0000313" key="2">
    <source>
        <dbReference type="Proteomes" id="UP000293863"/>
    </source>
</evidence>
<dbReference type="STRING" id="1879050.GCA_001696605_01850"/>
<gene>
    <name evidence="1" type="ORF">EXU28_10340</name>
</gene>
<dbReference type="KEGG" id="awu:BEN71_08480"/>
<dbReference type="RefSeq" id="WP_068974481.1">
    <property type="nucleotide sequence ID" value="NZ_CP031716.1"/>
</dbReference>
<dbReference type="EMBL" id="SGSQ01000014">
    <property type="protein sequence ID" value="RZG46161.1"/>
    <property type="molecule type" value="Genomic_DNA"/>
</dbReference>
<comment type="caution">
    <text evidence="1">The sequence shown here is derived from an EMBL/GenBank/DDBJ whole genome shotgun (WGS) entry which is preliminary data.</text>
</comment>
<dbReference type="Proteomes" id="UP000293863">
    <property type="component" value="Unassembled WGS sequence"/>
</dbReference>
<sequence length="287" mass="33382">MFVTMQLDVLTTILTDHGCVKSVLENLNRKFVNIEATLLRAKVLREFSKQKHTAIIQSAITNHDGQDDHTKLAYLFAPFILSNLNQTVIYSTPLTEPVLNILKRYYQVEKTLNLKKIDDNVLESLNLFLDFHDSNGSDAEFVLMQLINALTQAEVSTIFLISDCLISSEALFEIEKFFHVRILQIQPTQQALLLNHTFDASQSPLEMQKLLFKRKDDFHIDLCRRYAELNAQILYLSGLYDFERAKNLVDDMFYSEHIYEKLSVYAEYMQTQLQNKVFDRHAQQLFA</sequence>
<reference evidence="1 2" key="1">
    <citation type="submission" date="2019-02" db="EMBL/GenBank/DDBJ databases">
        <title>The Batch Genome Submission of Acinetobacter spp. strains.</title>
        <authorList>
            <person name="Qin J."/>
            <person name="Hu Y."/>
            <person name="Ye H."/>
            <person name="Wei L."/>
            <person name="Feng Y."/>
            <person name="Zong Z."/>
        </authorList>
    </citation>
    <scope>NUCLEOTIDE SEQUENCE [LARGE SCALE GENOMIC DNA]</scope>
    <source>
        <strain evidence="1 2">WCHAW060049</strain>
    </source>
</reference>
<dbReference type="OrthoDB" id="6710935at2"/>
<protein>
    <submittedName>
        <fullName evidence="1">Uncharacterized protein</fullName>
    </submittedName>
</protein>
<evidence type="ECO:0000313" key="1">
    <source>
        <dbReference type="EMBL" id="RZG46161.1"/>
    </source>
</evidence>
<name>A0A385C305_9GAMM</name>